<organism evidence="2 3">
    <name type="scientific">Microlunatus soli</name>
    <dbReference type="NCBI Taxonomy" id="630515"/>
    <lineage>
        <taxon>Bacteria</taxon>
        <taxon>Bacillati</taxon>
        <taxon>Actinomycetota</taxon>
        <taxon>Actinomycetes</taxon>
        <taxon>Propionibacteriales</taxon>
        <taxon>Propionibacteriaceae</taxon>
        <taxon>Microlunatus</taxon>
    </lineage>
</organism>
<keyword evidence="1" id="KW-0812">Transmembrane</keyword>
<evidence type="ECO:0000313" key="2">
    <source>
        <dbReference type="EMBL" id="SDT11783.1"/>
    </source>
</evidence>
<dbReference type="EMBL" id="LT629772">
    <property type="protein sequence ID" value="SDT11783.1"/>
    <property type="molecule type" value="Genomic_DNA"/>
</dbReference>
<dbReference type="InterPro" id="IPR045713">
    <property type="entry name" value="DUF6069"/>
</dbReference>
<gene>
    <name evidence="2" type="ORF">SAMN04489812_4207</name>
</gene>
<keyword evidence="3" id="KW-1185">Reference proteome</keyword>
<feature type="transmembrane region" description="Helical" evidence="1">
    <location>
        <begin position="36"/>
        <end position="60"/>
    </location>
</feature>
<protein>
    <submittedName>
        <fullName evidence="2">Uncharacterized protein</fullName>
    </submittedName>
</protein>
<keyword evidence="1" id="KW-1133">Transmembrane helix</keyword>
<evidence type="ECO:0000313" key="3">
    <source>
        <dbReference type="Proteomes" id="UP000199103"/>
    </source>
</evidence>
<evidence type="ECO:0000256" key="1">
    <source>
        <dbReference type="SAM" id="Phobius"/>
    </source>
</evidence>
<dbReference type="AlphaFoldDB" id="A0A1H1XRJ6"/>
<keyword evidence="1" id="KW-0472">Membrane</keyword>
<feature type="transmembrane region" description="Helical" evidence="1">
    <location>
        <begin position="72"/>
        <end position="91"/>
    </location>
</feature>
<dbReference type="Pfam" id="PF19545">
    <property type="entry name" value="DUF6069"/>
    <property type="match status" value="1"/>
</dbReference>
<sequence length="155" mass="16338">MIMNSISSETSPITTTTEATVRGGAAARRIRRAVTILIAVLVAMIDWVICTQLVGLDLMVDQGAGPTPVNPLLVGLAPVLSGLSGWALLAILERINRRRGPTIWMIIAIVVAVLSCWSPWAMALSVSIAVALTSMHVLVGATVIIGMMISGARRP</sequence>
<proteinExistence type="predicted"/>
<reference evidence="2 3" key="1">
    <citation type="submission" date="2016-10" db="EMBL/GenBank/DDBJ databases">
        <authorList>
            <person name="de Groot N.N."/>
        </authorList>
    </citation>
    <scope>NUCLEOTIDE SEQUENCE [LARGE SCALE GENOMIC DNA]</scope>
    <source>
        <strain evidence="2 3">DSM 21800</strain>
    </source>
</reference>
<feature type="transmembrane region" description="Helical" evidence="1">
    <location>
        <begin position="128"/>
        <end position="149"/>
    </location>
</feature>
<dbReference type="STRING" id="630515.SAMN04489812_4207"/>
<accession>A0A1H1XRJ6</accession>
<feature type="transmembrane region" description="Helical" evidence="1">
    <location>
        <begin position="103"/>
        <end position="122"/>
    </location>
</feature>
<dbReference type="Proteomes" id="UP000199103">
    <property type="component" value="Chromosome I"/>
</dbReference>
<name>A0A1H1XRJ6_9ACTN</name>